<comment type="function">
    <text evidence="5">May play the central regulatory role in sporulation. It may be an element of the effector pathway responsible for the activation of sporulation genes in response to nutritional stress. Spo0A may act in concert with spo0H (a sigma factor) to control the expression of some genes that are critical to the sporulation process.</text>
</comment>
<dbReference type="SUPFAM" id="SSF46689">
    <property type="entry name" value="Homeodomain-like"/>
    <property type="match status" value="1"/>
</dbReference>
<dbReference type="PROSITE" id="PS50110">
    <property type="entry name" value="RESPONSE_REGULATORY"/>
    <property type="match status" value="1"/>
</dbReference>
<evidence type="ECO:0000259" key="8">
    <source>
        <dbReference type="PROSITE" id="PS50110"/>
    </source>
</evidence>
<dbReference type="PANTHER" id="PTHR43280:SF2">
    <property type="entry name" value="HTH-TYPE TRANSCRIPTIONAL REGULATOR EXSA"/>
    <property type="match status" value="1"/>
</dbReference>
<dbReference type="GO" id="GO:0043565">
    <property type="term" value="F:sequence-specific DNA binding"/>
    <property type="evidence" value="ECO:0007669"/>
    <property type="project" value="InterPro"/>
</dbReference>
<evidence type="ECO:0000256" key="1">
    <source>
        <dbReference type="ARBA" id="ARBA00018672"/>
    </source>
</evidence>
<dbReference type="EMBL" id="JACRSV010000001">
    <property type="protein sequence ID" value="MBC8559517.1"/>
    <property type="molecule type" value="Genomic_DNA"/>
</dbReference>
<organism evidence="9 10">
    <name type="scientific">Fumia xinanensis</name>
    <dbReference type="NCBI Taxonomy" id="2763659"/>
    <lineage>
        <taxon>Bacteria</taxon>
        <taxon>Bacillati</taxon>
        <taxon>Bacillota</taxon>
        <taxon>Clostridia</taxon>
        <taxon>Eubacteriales</taxon>
        <taxon>Oscillospiraceae</taxon>
        <taxon>Fumia</taxon>
    </lineage>
</organism>
<reference evidence="9" key="1">
    <citation type="submission" date="2020-08" db="EMBL/GenBank/DDBJ databases">
        <title>Genome public.</title>
        <authorList>
            <person name="Liu C."/>
            <person name="Sun Q."/>
        </authorList>
    </citation>
    <scope>NUCLEOTIDE SEQUENCE</scope>
    <source>
        <strain evidence="9">NSJ-33</strain>
    </source>
</reference>
<evidence type="ECO:0000256" key="5">
    <source>
        <dbReference type="ARBA" id="ARBA00024867"/>
    </source>
</evidence>
<sequence length="512" mass="58673">MEDKTILILDDERSIREGIALVIREAFPMVQILTAQSGTEAYELICSRPVDVSITDIMVPELNGLQLIQRCVEEGRKTGFVVLSGYGEFSFATEAMQYGVRRYLLKPVDEEELLESVRETFLELDQQKENSRYISKMKGELDGLRQYALTEYLADCMCRGKTPKASGELYKESPALLTSSLWAVSFRFHQAEPPAEELRRYFRGRPDVLVCMMPFEETVLLICNDSQRQVLSLLEALTGVLPAGSYSVGVSKQGKLPDTPRLYRQATTALERHFYENNAGTILFEDNFWSGFEGFEARELQNLQLFIEKVESRCTKEAEQLIEELNERLLDEKPSVEQAREVLERYGLVVSRKKEACGICDAYRLIGRLGRASTLQEAVDTLRQMLRQLYRKPEKAMNETISKMLTCIEEHLHDEDFSLGLMAEEMIFMNSVYLGRLFKKEMGISFSQYVVLARIESAKAMLENSKKRYKVYEISKAVGFGDNPQYFSQIFRRCTGQSPSAYQSCFLNQTNH</sequence>
<dbReference type="InterPro" id="IPR018060">
    <property type="entry name" value="HTH_AraC"/>
</dbReference>
<keyword evidence="2" id="KW-0805">Transcription regulation</keyword>
<evidence type="ECO:0000313" key="9">
    <source>
        <dbReference type="EMBL" id="MBC8559517.1"/>
    </source>
</evidence>
<dbReference type="InterPro" id="IPR001789">
    <property type="entry name" value="Sig_transdc_resp-reg_receiver"/>
</dbReference>
<comment type="caution">
    <text evidence="9">The sequence shown here is derived from an EMBL/GenBank/DDBJ whole genome shotgun (WGS) entry which is preliminary data.</text>
</comment>
<name>A0A926I762_9FIRM</name>
<gene>
    <name evidence="9" type="ORF">H8710_05455</name>
</gene>
<dbReference type="InterPro" id="IPR011006">
    <property type="entry name" value="CheY-like_superfamily"/>
</dbReference>
<dbReference type="GO" id="GO:0000160">
    <property type="term" value="P:phosphorelay signal transduction system"/>
    <property type="evidence" value="ECO:0007669"/>
    <property type="project" value="InterPro"/>
</dbReference>
<feature type="domain" description="HTH araC/xylS-type" evidence="7">
    <location>
        <begin position="402"/>
        <end position="505"/>
    </location>
</feature>
<evidence type="ECO:0000256" key="6">
    <source>
        <dbReference type="PROSITE-ProRule" id="PRU00169"/>
    </source>
</evidence>
<keyword evidence="3" id="KW-0238">DNA-binding</keyword>
<dbReference type="Pfam" id="PF00072">
    <property type="entry name" value="Response_reg"/>
    <property type="match status" value="1"/>
</dbReference>
<evidence type="ECO:0000256" key="4">
    <source>
        <dbReference type="ARBA" id="ARBA00023163"/>
    </source>
</evidence>
<dbReference type="PROSITE" id="PS01124">
    <property type="entry name" value="HTH_ARAC_FAMILY_2"/>
    <property type="match status" value="1"/>
</dbReference>
<dbReference type="GO" id="GO:0003700">
    <property type="term" value="F:DNA-binding transcription factor activity"/>
    <property type="evidence" value="ECO:0007669"/>
    <property type="project" value="InterPro"/>
</dbReference>
<keyword evidence="4" id="KW-0804">Transcription</keyword>
<dbReference type="Proteomes" id="UP000610760">
    <property type="component" value="Unassembled WGS sequence"/>
</dbReference>
<dbReference type="Gene3D" id="3.40.50.2300">
    <property type="match status" value="1"/>
</dbReference>
<accession>A0A926I762</accession>
<dbReference type="PANTHER" id="PTHR43280">
    <property type="entry name" value="ARAC-FAMILY TRANSCRIPTIONAL REGULATOR"/>
    <property type="match status" value="1"/>
</dbReference>
<evidence type="ECO:0000259" key="7">
    <source>
        <dbReference type="PROSITE" id="PS01124"/>
    </source>
</evidence>
<feature type="domain" description="Response regulatory" evidence="8">
    <location>
        <begin position="5"/>
        <end position="121"/>
    </location>
</feature>
<evidence type="ECO:0000256" key="2">
    <source>
        <dbReference type="ARBA" id="ARBA00023015"/>
    </source>
</evidence>
<evidence type="ECO:0000313" key="10">
    <source>
        <dbReference type="Proteomes" id="UP000610760"/>
    </source>
</evidence>
<protein>
    <recommendedName>
        <fullName evidence="1">Stage 0 sporulation protein A homolog</fullName>
    </recommendedName>
</protein>
<dbReference type="SMART" id="SM00342">
    <property type="entry name" value="HTH_ARAC"/>
    <property type="match status" value="1"/>
</dbReference>
<dbReference type="Pfam" id="PF12833">
    <property type="entry name" value="HTH_18"/>
    <property type="match status" value="1"/>
</dbReference>
<dbReference type="Gene3D" id="1.10.10.60">
    <property type="entry name" value="Homeodomain-like"/>
    <property type="match status" value="2"/>
</dbReference>
<dbReference type="SUPFAM" id="SSF52172">
    <property type="entry name" value="CheY-like"/>
    <property type="match status" value="1"/>
</dbReference>
<dbReference type="SMART" id="SM00448">
    <property type="entry name" value="REC"/>
    <property type="match status" value="1"/>
</dbReference>
<keyword evidence="10" id="KW-1185">Reference proteome</keyword>
<dbReference type="AlphaFoldDB" id="A0A926I762"/>
<proteinExistence type="predicted"/>
<keyword evidence="6" id="KW-0597">Phosphoprotein</keyword>
<dbReference type="InterPro" id="IPR009057">
    <property type="entry name" value="Homeodomain-like_sf"/>
</dbReference>
<dbReference type="CDD" id="cd17536">
    <property type="entry name" value="REC_YesN-like"/>
    <property type="match status" value="1"/>
</dbReference>
<dbReference type="RefSeq" id="WP_249294410.1">
    <property type="nucleotide sequence ID" value="NZ_JACRSV010000001.1"/>
</dbReference>
<feature type="modified residue" description="4-aspartylphosphate" evidence="6">
    <location>
        <position position="56"/>
    </location>
</feature>
<evidence type="ECO:0000256" key="3">
    <source>
        <dbReference type="ARBA" id="ARBA00023125"/>
    </source>
</evidence>